<dbReference type="EMBL" id="BBXV01000030">
    <property type="protein sequence ID" value="GAQ18633.1"/>
    <property type="molecule type" value="Genomic_DNA"/>
</dbReference>
<dbReference type="Pfam" id="PF02681">
    <property type="entry name" value="DUF212"/>
    <property type="match status" value="1"/>
</dbReference>
<feature type="transmembrane region" description="Helical" evidence="1">
    <location>
        <begin position="62"/>
        <end position="80"/>
    </location>
</feature>
<feature type="transmembrane region" description="Helical" evidence="1">
    <location>
        <begin position="126"/>
        <end position="150"/>
    </location>
</feature>
<gene>
    <name evidence="2" type="ORF">OPHB3_2574</name>
</gene>
<dbReference type="RefSeq" id="WP_058950569.1">
    <property type="nucleotide sequence ID" value="NZ_BBXV01000030.1"/>
</dbReference>
<sequence length="157" mass="17070">MLNRGLTTALLGIGTAQFLKVPLHFVETGQWDWKKTFGSGDMPSSHSSAVTSLTTYVGMKNGVSSMDFGICSIFGLIVMYDAMGIRWQAGQTAIAVNDLYEQVEHFADKHPDINYKKQEKELKEMLGHMPIEVVGGAVLGVALGALSYLLESGKKKA</sequence>
<keyword evidence="1" id="KW-0472">Membrane</keyword>
<dbReference type="AlphaFoldDB" id="A0A0U9HA02"/>
<accession>A0A0U9HA02</accession>
<dbReference type="PANTHER" id="PTHR31446:SF29">
    <property type="entry name" value="ACID PHOSPHATASE_VANADIUM-DEPENDENT HALOPEROXIDASE-RELATED PROTEIN"/>
    <property type="match status" value="1"/>
</dbReference>
<proteinExistence type="predicted"/>
<dbReference type="Proteomes" id="UP000052946">
    <property type="component" value="Unassembled WGS sequence"/>
</dbReference>
<dbReference type="OrthoDB" id="9792681at2"/>
<organism evidence="2 3">
    <name type="scientific">Oceanobacillus picturae</name>
    <dbReference type="NCBI Taxonomy" id="171693"/>
    <lineage>
        <taxon>Bacteria</taxon>
        <taxon>Bacillati</taxon>
        <taxon>Bacillota</taxon>
        <taxon>Bacilli</taxon>
        <taxon>Bacillales</taxon>
        <taxon>Bacillaceae</taxon>
        <taxon>Oceanobacillus</taxon>
    </lineage>
</organism>
<protein>
    <submittedName>
        <fullName evidence="2">Divergent PAP2 family protein</fullName>
    </submittedName>
</protein>
<dbReference type="InterPro" id="IPR003832">
    <property type="entry name" value="DUF212"/>
</dbReference>
<keyword evidence="1" id="KW-0812">Transmembrane</keyword>
<reference evidence="2 3" key="2">
    <citation type="journal article" date="2016" name="Genome Announc.">
        <title>Draft Genome Sequence of Oceanobacillus picturae Heshi-B3, Isolated from Fermented Rice Bran in a Traditional Japanese Seafood Dish.</title>
        <authorList>
            <person name="Akuzawa S."/>
            <person name="Nagaoka J."/>
            <person name="Kanekatsu M."/>
            <person name="Kanesaki Y."/>
            <person name="Suzuki T."/>
        </authorList>
    </citation>
    <scope>NUCLEOTIDE SEQUENCE [LARGE SCALE GENOMIC DNA]</scope>
    <source>
        <strain evidence="2 3">Heshi-B3</strain>
    </source>
</reference>
<evidence type="ECO:0000313" key="2">
    <source>
        <dbReference type="EMBL" id="GAQ18633.1"/>
    </source>
</evidence>
<dbReference type="PANTHER" id="PTHR31446">
    <property type="entry name" value="ACID PHOSPHATASE/VANADIUM-DEPENDENT HALOPEROXIDASE-RELATED PROTEIN"/>
    <property type="match status" value="1"/>
</dbReference>
<name>A0A0U9HA02_9BACI</name>
<reference evidence="3" key="1">
    <citation type="submission" date="2015-07" db="EMBL/GenBank/DDBJ databases">
        <title>Draft Genome Sequence of Oceanobacillus picturae Heshi-B3 that Was Isolated from Fermented Rice Bran with Aging Salted Mackerel, Which Was Named Heshiko as Traditional Fermented Seafood in Japan.</title>
        <authorList>
            <person name="Akuzawa S."/>
            <person name="Nakagawa J."/>
            <person name="Kanekatsu T."/>
            <person name="Kanesaki Y."/>
            <person name="Suzuki T."/>
        </authorList>
    </citation>
    <scope>NUCLEOTIDE SEQUENCE [LARGE SCALE GENOMIC DNA]</scope>
    <source>
        <strain evidence="3">Heshi-B3</strain>
    </source>
</reference>
<evidence type="ECO:0000256" key="1">
    <source>
        <dbReference type="SAM" id="Phobius"/>
    </source>
</evidence>
<evidence type="ECO:0000313" key="3">
    <source>
        <dbReference type="Proteomes" id="UP000052946"/>
    </source>
</evidence>
<keyword evidence="1" id="KW-1133">Transmembrane helix</keyword>
<comment type="caution">
    <text evidence="2">The sequence shown here is derived from an EMBL/GenBank/DDBJ whole genome shotgun (WGS) entry which is preliminary data.</text>
</comment>